<evidence type="ECO:0000313" key="4">
    <source>
        <dbReference type="Proteomes" id="UP000033121"/>
    </source>
</evidence>
<sequence>MKIVVIGGSGLIGTKVVARLRQEGHQVIAASPATGINTLTGEGLAEALQNTDIVIDLANSPSFEDKAVMEFFQTSGRNLLAAEINAGVKHHLALSIVGVDIMQNLGYMRAKKAQEDLIVQSGVPYTIIRSTQFFEFLAGIANQATEGNTVHLSDVSFQPIAAEDVAAFVTGFALGTPLNGRVEIAGPERFELFDVVARYLRHTNDPRKVEPNGKPEYFGGGISHTSLVPAGEASLGALNFESWWSRQAQPVA</sequence>
<protein>
    <recommendedName>
        <fullName evidence="2">NAD(P)-binding domain-containing protein</fullName>
    </recommendedName>
</protein>
<keyword evidence="4" id="KW-1185">Reference proteome</keyword>
<dbReference type="InterPro" id="IPR051164">
    <property type="entry name" value="NmrA-like_oxidored"/>
</dbReference>
<name>A0A0E9N2W5_9BACT</name>
<dbReference type="STRING" id="1220578.FPE01S_03_00400"/>
<dbReference type="InterPro" id="IPR016040">
    <property type="entry name" value="NAD(P)-bd_dom"/>
</dbReference>
<comment type="caution">
    <text evidence="3">The sequence shown here is derived from an EMBL/GenBank/DDBJ whole genome shotgun (WGS) entry which is preliminary data.</text>
</comment>
<dbReference type="AlphaFoldDB" id="A0A0E9N2W5"/>
<dbReference type="PANTHER" id="PTHR42748">
    <property type="entry name" value="NITROGEN METABOLITE REPRESSION PROTEIN NMRA FAMILY MEMBER"/>
    <property type="match status" value="1"/>
</dbReference>
<keyword evidence="1" id="KW-0521">NADP</keyword>
<dbReference type="Gene3D" id="3.40.50.720">
    <property type="entry name" value="NAD(P)-binding Rossmann-like Domain"/>
    <property type="match status" value="1"/>
</dbReference>
<dbReference type="InterPro" id="IPR036291">
    <property type="entry name" value="NAD(P)-bd_dom_sf"/>
</dbReference>
<dbReference type="SUPFAM" id="SSF51735">
    <property type="entry name" value="NAD(P)-binding Rossmann-fold domains"/>
    <property type="match status" value="1"/>
</dbReference>
<dbReference type="RefSeq" id="WP_046369987.1">
    <property type="nucleotide sequence ID" value="NZ_BBWV01000003.1"/>
</dbReference>
<dbReference type="EMBL" id="BBWV01000003">
    <property type="protein sequence ID" value="GAO44001.1"/>
    <property type="molecule type" value="Genomic_DNA"/>
</dbReference>
<proteinExistence type="predicted"/>
<accession>A0A0E9N2W5</accession>
<evidence type="ECO:0000259" key="2">
    <source>
        <dbReference type="Pfam" id="PF13460"/>
    </source>
</evidence>
<reference evidence="3 4" key="1">
    <citation type="submission" date="2015-04" db="EMBL/GenBank/DDBJ databases">
        <title>Whole genome shotgun sequence of Flavihumibacter petaseus NBRC 106054.</title>
        <authorList>
            <person name="Miyazawa S."/>
            <person name="Hosoyama A."/>
            <person name="Hashimoto M."/>
            <person name="Noguchi M."/>
            <person name="Tsuchikane K."/>
            <person name="Ohji S."/>
            <person name="Yamazoe A."/>
            <person name="Ichikawa N."/>
            <person name="Kimura A."/>
            <person name="Fujita N."/>
        </authorList>
    </citation>
    <scope>NUCLEOTIDE SEQUENCE [LARGE SCALE GENOMIC DNA]</scope>
    <source>
        <strain evidence="3 4">NBRC 106054</strain>
    </source>
</reference>
<dbReference type="Proteomes" id="UP000033121">
    <property type="component" value="Unassembled WGS sequence"/>
</dbReference>
<dbReference type="Pfam" id="PF13460">
    <property type="entry name" value="NAD_binding_10"/>
    <property type="match status" value="1"/>
</dbReference>
<evidence type="ECO:0000313" key="3">
    <source>
        <dbReference type="EMBL" id="GAO44001.1"/>
    </source>
</evidence>
<feature type="domain" description="NAD(P)-binding" evidence="2">
    <location>
        <begin position="7"/>
        <end position="170"/>
    </location>
</feature>
<dbReference type="OrthoDB" id="9771302at2"/>
<gene>
    <name evidence="3" type="ORF">FPE01S_03_00400</name>
</gene>
<dbReference type="PANTHER" id="PTHR42748:SF3">
    <property type="entry name" value="BLL4366 PROTEIN"/>
    <property type="match status" value="1"/>
</dbReference>
<evidence type="ECO:0000256" key="1">
    <source>
        <dbReference type="ARBA" id="ARBA00022857"/>
    </source>
</evidence>
<organism evidence="3 4">
    <name type="scientific">Flavihumibacter petaseus NBRC 106054</name>
    <dbReference type="NCBI Taxonomy" id="1220578"/>
    <lineage>
        <taxon>Bacteria</taxon>
        <taxon>Pseudomonadati</taxon>
        <taxon>Bacteroidota</taxon>
        <taxon>Chitinophagia</taxon>
        <taxon>Chitinophagales</taxon>
        <taxon>Chitinophagaceae</taxon>
        <taxon>Flavihumibacter</taxon>
    </lineage>
</organism>